<dbReference type="SMART" id="SM00966">
    <property type="entry name" value="SpoVT_AbrB"/>
    <property type="match status" value="1"/>
</dbReference>
<organism evidence="2 5">
    <name type="scientific">Morganella psychrotolerans</name>
    <dbReference type="NCBI Taxonomy" id="368603"/>
    <lineage>
        <taxon>Bacteria</taxon>
        <taxon>Pseudomonadati</taxon>
        <taxon>Pseudomonadota</taxon>
        <taxon>Gammaproteobacteria</taxon>
        <taxon>Enterobacterales</taxon>
        <taxon>Morganellaceae</taxon>
        <taxon>Morganella</taxon>
    </lineage>
</organism>
<dbReference type="InterPro" id="IPR037914">
    <property type="entry name" value="SpoVT-AbrB_sf"/>
</dbReference>
<gene>
    <name evidence="3" type="ORF">AYY17_19485</name>
    <name evidence="2" type="ORF">F4V73_02155</name>
</gene>
<evidence type="ECO:0000313" key="5">
    <source>
        <dbReference type="Proteomes" id="UP000322181"/>
    </source>
</evidence>
<protein>
    <submittedName>
        <fullName evidence="2">AbrB/MazE/SpoVT family DNA-binding domain-containing protein</fullName>
    </submittedName>
</protein>
<dbReference type="InterPro" id="IPR039052">
    <property type="entry name" value="Antitox_PemI-like"/>
</dbReference>
<name>A0A1B8HIJ1_9GAMM</name>
<dbReference type="Proteomes" id="UP000322181">
    <property type="component" value="Unassembled WGS sequence"/>
</dbReference>
<dbReference type="PANTHER" id="PTHR40516:SF1">
    <property type="entry name" value="ANTITOXIN CHPS-RELATED"/>
    <property type="match status" value="1"/>
</dbReference>
<dbReference type="Proteomes" id="UP000092247">
    <property type="component" value="Unassembled WGS sequence"/>
</dbReference>
<dbReference type="PANTHER" id="PTHR40516">
    <property type="entry name" value="ANTITOXIN CHPS-RELATED"/>
    <property type="match status" value="1"/>
</dbReference>
<dbReference type="Pfam" id="PF04014">
    <property type="entry name" value="MazE_antitoxin"/>
    <property type="match status" value="1"/>
</dbReference>
<accession>A0A1B8HIJ1</accession>
<dbReference type="EMBL" id="LZEX01000013">
    <property type="protein sequence ID" value="OBU07078.1"/>
    <property type="molecule type" value="Genomic_DNA"/>
</dbReference>
<dbReference type="GO" id="GO:0097351">
    <property type="term" value="F:toxin sequestering activity"/>
    <property type="evidence" value="ECO:0007669"/>
    <property type="project" value="InterPro"/>
</dbReference>
<comment type="caution">
    <text evidence="2">The sequence shown here is derived from an EMBL/GenBank/DDBJ whole genome shotgun (WGS) entry which is preliminary data.</text>
</comment>
<sequence>MSIAIKKWGNSQGVIIPTSILKQLGIEAGHKLDMYVENGNLVLSPVKKKFVFTEDYLVKNMTEFNSHADELAQVSGTEIGE</sequence>
<proteinExistence type="predicted"/>
<feature type="domain" description="SpoVT-AbrB" evidence="1">
    <location>
        <begin position="6"/>
        <end position="51"/>
    </location>
</feature>
<evidence type="ECO:0000259" key="1">
    <source>
        <dbReference type="SMART" id="SM00966"/>
    </source>
</evidence>
<dbReference type="STRING" id="368603.AYY16_06890"/>
<dbReference type="AlphaFoldDB" id="A0A1B8HIJ1"/>
<dbReference type="SUPFAM" id="SSF89447">
    <property type="entry name" value="AbrB/MazE/MraZ-like"/>
    <property type="match status" value="1"/>
</dbReference>
<evidence type="ECO:0000313" key="4">
    <source>
        <dbReference type="Proteomes" id="UP000092247"/>
    </source>
</evidence>
<evidence type="ECO:0000313" key="3">
    <source>
        <dbReference type="EMBL" id="OBU07078.1"/>
    </source>
</evidence>
<dbReference type="InterPro" id="IPR007159">
    <property type="entry name" value="SpoVT-AbrB_dom"/>
</dbReference>
<reference evidence="3 4" key="1">
    <citation type="submission" date="2016-06" db="EMBL/GenBank/DDBJ databases">
        <authorList>
            <person name="Kjaerup R.B."/>
            <person name="Dalgaard T.S."/>
            <person name="Juul-Madsen H.R."/>
        </authorList>
    </citation>
    <scope>NUCLEOTIDE SEQUENCE [LARGE SCALE GENOMIC DNA]</scope>
    <source>
        <strain evidence="3 4">GCSL-Mp3</strain>
    </source>
</reference>
<evidence type="ECO:0000313" key="2">
    <source>
        <dbReference type="EMBL" id="KAA8716703.1"/>
    </source>
</evidence>
<keyword evidence="2" id="KW-0238">DNA-binding</keyword>
<reference evidence="2 5" key="2">
    <citation type="submission" date="2019-09" db="EMBL/GenBank/DDBJ databases">
        <title>Draft genome sequence of various Type strains from the CCUG.</title>
        <authorList>
            <person name="Pineiro-Iglesias B."/>
            <person name="Tunovic T."/>
            <person name="Unosson C."/>
            <person name="Inganas E."/>
            <person name="Ohlen M."/>
            <person name="Cardew S."/>
            <person name="Jensie-Markopoulos S."/>
            <person name="Salva-Serra F."/>
            <person name="Jaen-Luchoro D."/>
            <person name="Karlsson R."/>
            <person name="Svensson-Stadler L."/>
            <person name="Chun J."/>
            <person name="Moore E."/>
        </authorList>
    </citation>
    <scope>NUCLEOTIDE SEQUENCE [LARGE SCALE GENOMIC DNA]</scope>
    <source>
        <strain evidence="2 5">CCUG 53682T</strain>
    </source>
</reference>
<dbReference type="Gene3D" id="2.10.260.10">
    <property type="match status" value="1"/>
</dbReference>
<dbReference type="GO" id="GO:0003677">
    <property type="term" value="F:DNA binding"/>
    <property type="evidence" value="ECO:0007669"/>
    <property type="project" value="UniProtKB-KW"/>
</dbReference>
<dbReference type="RefSeq" id="WP_067363768.1">
    <property type="nucleotide sequence ID" value="NZ_BAAAFS010000001.1"/>
</dbReference>
<dbReference type="EMBL" id="VXKB01000001">
    <property type="protein sequence ID" value="KAA8716703.1"/>
    <property type="molecule type" value="Genomic_DNA"/>
</dbReference>
<dbReference type="OrthoDB" id="9795766at2"/>